<comment type="caution">
    <text evidence="3">The sequence shown here is derived from an EMBL/GenBank/DDBJ whole genome shotgun (WGS) entry which is preliminary data.</text>
</comment>
<dbReference type="EMBL" id="SDMR01000011">
    <property type="protein sequence ID" value="TBT94604.1"/>
    <property type="molecule type" value="Genomic_DNA"/>
</dbReference>
<dbReference type="OrthoDB" id="1754135at2"/>
<name>A0A4Q9KJW4_PROTD</name>
<keyword evidence="1" id="KW-0862">Zinc</keyword>
<keyword evidence="2" id="KW-0732">Signal</keyword>
<evidence type="ECO:0000313" key="3">
    <source>
        <dbReference type="EMBL" id="TBT94604.1"/>
    </source>
</evidence>
<gene>
    <name evidence="3" type="ORF">ET996_09385</name>
</gene>
<feature type="signal peptide" evidence="2">
    <location>
        <begin position="1"/>
        <end position="30"/>
    </location>
</feature>
<evidence type="ECO:0000256" key="2">
    <source>
        <dbReference type="SAM" id="SignalP"/>
    </source>
</evidence>
<dbReference type="PANTHER" id="PTHR12993">
    <property type="entry name" value="N-ACETYLGLUCOSAMINYL-PHOSPHATIDYLINOSITOL DE-N-ACETYLASE-RELATED"/>
    <property type="match status" value="1"/>
</dbReference>
<dbReference type="RefSeq" id="WP_131172306.1">
    <property type="nucleotide sequence ID" value="NZ_FXTL01000011.1"/>
</dbReference>
<dbReference type="SUPFAM" id="SSF102588">
    <property type="entry name" value="LmbE-like"/>
    <property type="match status" value="1"/>
</dbReference>
<evidence type="ECO:0008006" key="5">
    <source>
        <dbReference type="Google" id="ProtNLM"/>
    </source>
</evidence>
<dbReference type="GO" id="GO:0016137">
    <property type="term" value="P:glycoside metabolic process"/>
    <property type="evidence" value="ECO:0007669"/>
    <property type="project" value="UniProtKB-ARBA"/>
</dbReference>
<protein>
    <recommendedName>
        <fullName evidence="5">PIG-L family deacetylase</fullName>
    </recommendedName>
</protein>
<feature type="chain" id="PRO_5020864303" description="PIG-L family deacetylase" evidence="2">
    <location>
        <begin position="31"/>
        <end position="310"/>
    </location>
</feature>
<dbReference type="Proteomes" id="UP000291933">
    <property type="component" value="Unassembled WGS sequence"/>
</dbReference>
<keyword evidence="4" id="KW-1185">Reference proteome</keyword>
<reference evidence="3 4" key="1">
    <citation type="submission" date="2019-01" db="EMBL/GenBank/DDBJ databases">
        <title>Lactibacter flavus gen. nov., sp. nov., a novel bacterium of the family Propionibacteriaceae isolated from raw milk and dairy products.</title>
        <authorList>
            <person name="Huptas C."/>
            <person name="Wenning M."/>
            <person name="Breitenwieser F."/>
            <person name="Doll E."/>
            <person name="Von Neubeck M."/>
            <person name="Busse H.-J."/>
            <person name="Scherer S."/>
        </authorList>
    </citation>
    <scope>NUCLEOTIDE SEQUENCE [LARGE SCALE GENOMIC DNA]</scope>
    <source>
        <strain evidence="3 4">DSM 22130</strain>
    </source>
</reference>
<dbReference type="Gene3D" id="3.40.50.10320">
    <property type="entry name" value="LmbE-like"/>
    <property type="match status" value="1"/>
</dbReference>
<evidence type="ECO:0000256" key="1">
    <source>
        <dbReference type="ARBA" id="ARBA00022833"/>
    </source>
</evidence>
<sequence length="310" mass="33574">MAANMLEWARRFAALLFAISAALVPPSAPGDDWWALLHAAPDWTPPCRALSQASVYVTPHQDDEVISLAGGITTDVAAHCDVYLVVMNRGDYSNVGRRLCNEGRACPTPAELQASREAEALESTAALGIPADHVTFERVDESAAGYPDQVDAAWTRIVARFGQRAIYNSISWLDRHTGHVSIAYALKYRCEAGTVQVCRFFQSPLYRPGSPLKHAMPVAPPTPMWLSAPPDAVRRATAAYARWDPGQGRLAVGEASVPDQLAYARTWPGSLVHPDGRSWTPDAHAAALDWLAHNQSLDDAVFTAVGRVPG</sequence>
<organism evidence="3 4">
    <name type="scientific">Propioniciclava tarda</name>
    <dbReference type="NCBI Taxonomy" id="433330"/>
    <lineage>
        <taxon>Bacteria</taxon>
        <taxon>Bacillati</taxon>
        <taxon>Actinomycetota</taxon>
        <taxon>Actinomycetes</taxon>
        <taxon>Propionibacteriales</taxon>
        <taxon>Propionibacteriaceae</taxon>
        <taxon>Propioniciclava</taxon>
    </lineage>
</organism>
<proteinExistence type="predicted"/>
<dbReference type="AlphaFoldDB" id="A0A4Q9KJW4"/>
<evidence type="ECO:0000313" key="4">
    <source>
        <dbReference type="Proteomes" id="UP000291933"/>
    </source>
</evidence>
<dbReference type="GO" id="GO:0016811">
    <property type="term" value="F:hydrolase activity, acting on carbon-nitrogen (but not peptide) bonds, in linear amides"/>
    <property type="evidence" value="ECO:0007669"/>
    <property type="project" value="TreeGrafter"/>
</dbReference>
<dbReference type="PANTHER" id="PTHR12993:SF11">
    <property type="entry name" value="N-ACETYLGLUCOSAMINYL-PHOSPHATIDYLINOSITOL DE-N-ACETYLASE"/>
    <property type="match status" value="1"/>
</dbReference>
<dbReference type="InterPro" id="IPR024078">
    <property type="entry name" value="LmbE-like_dom_sf"/>
</dbReference>
<dbReference type="Pfam" id="PF02585">
    <property type="entry name" value="PIG-L"/>
    <property type="match status" value="1"/>
</dbReference>
<accession>A0A4Q9KJW4</accession>
<dbReference type="InterPro" id="IPR003737">
    <property type="entry name" value="GlcNAc_PI_deacetylase-related"/>
</dbReference>